<dbReference type="Proteomes" id="UP001305647">
    <property type="component" value="Unassembled WGS sequence"/>
</dbReference>
<evidence type="ECO:0000313" key="2">
    <source>
        <dbReference type="EMBL" id="KAK4099179.1"/>
    </source>
</evidence>
<reference evidence="2" key="2">
    <citation type="submission" date="2023-05" db="EMBL/GenBank/DDBJ databases">
        <authorList>
            <consortium name="Lawrence Berkeley National Laboratory"/>
            <person name="Steindorff A."/>
            <person name="Hensen N."/>
            <person name="Bonometti L."/>
            <person name="Westerberg I."/>
            <person name="Brannstrom I.O."/>
            <person name="Guillou S."/>
            <person name="Cros-Aarteil S."/>
            <person name="Calhoun S."/>
            <person name="Haridas S."/>
            <person name="Kuo A."/>
            <person name="Mondo S."/>
            <person name="Pangilinan J."/>
            <person name="Riley R."/>
            <person name="Labutti K."/>
            <person name="Andreopoulos B."/>
            <person name="Lipzen A."/>
            <person name="Chen C."/>
            <person name="Yanf M."/>
            <person name="Daum C."/>
            <person name="Ng V."/>
            <person name="Clum A."/>
            <person name="Ohm R."/>
            <person name="Martin F."/>
            <person name="Silar P."/>
            <person name="Natvig D."/>
            <person name="Lalanne C."/>
            <person name="Gautier V."/>
            <person name="Ament-Velasquez S.L."/>
            <person name="Kruys A."/>
            <person name="Hutchinson M.I."/>
            <person name="Powell A.J."/>
            <person name="Barry K."/>
            <person name="Miller A.N."/>
            <person name="Grigoriev I.V."/>
            <person name="Debuchy R."/>
            <person name="Gladieux P."/>
            <person name="Thoren M.H."/>
            <person name="Johannesson H."/>
        </authorList>
    </citation>
    <scope>NUCLEOTIDE SEQUENCE</scope>
    <source>
        <strain evidence="2">CBS 757.83</strain>
    </source>
</reference>
<gene>
    <name evidence="2" type="ORF">N658DRAFT_487946</name>
</gene>
<protein>
    <recommendedName>
        <fullName evidence="4">Apple domain-containing protein</fullName>
    </recommendedName>
</protein>
<proteinExistence type="predicted"/>
<evidence type="ECO:0000313" key="3">
    <source>
        <dbReference type="Proteomes" id="UP001305647"/>
    </source>
</evidence>
<feature type="chain" id="PRO_5042884664" description="Apple domain-containing protein" evidence="1">
    <location>
        <begin position="20"/>
        <end position="334"/>
    </location>
</feature>
<keyword evidence="3" id="KW-1185">Reference proteome</keyword>
<name>A0AAN6T055_9PEZI</name>
<keyword evidence="1" id="KW-0732">Signal</keyword>
<evidence type="ECO:0000256" key="1">
    <source>
        <dbReference type="SAM" id="SignalP"/>
    </source>
</evidence>
<accession>A0AAN6T055</accession>
<dbReference type="EMBL" id="MU863652">
    <property type="protein sequence ID" value="KAK4099179.1"/>
    <property type="molecule type" value="Genomic_DNA"/>
</dbReference>
<evidence type="ECO:0008006" key="4">
    <source>
        <dbReference type="Google" id="ProtNLM"/>
    </source>
</evidence>
<organism evidence="2 3">
    <name type="scientific">Parathielavia hyrcaniae</name>
    <dbReference type="NCBI Taxonomy" id="113614"/>
    <lineage>
        <taxon>Eukaryota</taxon>
        <taxon>Fungi</taxon>
        <taxon>Dikarya</taxon>
        <taxon>Ascomycota</taxon>
        <taxon>Pezizomycotina</taxon>
        <taxon>Sordariomycetes</taxon>
        <taxon>Sordariomycetidae</taxon>
        <taxon>Sordariales</taxon>
        <taxon>Chaetomiaceae</taxon>
        <taxon>Parathielavia</taxon>
    </lineage>
</organism>
<reference evidence="2" key="1">
    <citation type="journal article" date="2023" name="Mol. Phylogenet. Evol.">
        <title>Genome-scale phylogeny and comparative genomics of the fungal order Sordariales.</title>
        <authorList>
            <person name="Hensen N."/>
            <person name="Bonometti L."/>
            <person name="Westerberg I."/>
            <person name="Brannstrom I.O."/>
            <person name="Guillou S."/>
            <person name="Cros-Aarteil S."/>
            <person name="Calhoun S."/>
            <person name="Haridas S."/>
            <person name="Kuo A."/>
            <person name="Mondo S."/>
            <person name="Pangilinan J."/>
            <person name="Riley R."/>
            <person name="LaButti K."/>
            <person name="Andreopoulos B."/>
            <person name="Lipzen A."/>
            <person name="Chen C."/>
            <person name="Yan M."/>
            <person name="Daum C."/>
            <person name="Ng V."/>
            <person name="Clum A."/>
            <person name="Steindorff A."/>
            <person name="Ohm R.A."/>
            <person name="Martin F."/>
            <person name="Silar P."/>
            <person name="Natvig D.O."/>
            <person name="Lalanne C."/>
            <person name="Gautier V."/>
            <person name="Ament-Velasquez S.L."/>
            <person name="Kruys A."/>
            <person name="Hutchinson M.I."/>
            <person name="Powell A.J."/>
            <person name="Barry K."/>
            <person name="Miller A.N."/>
            <person name="Grigoriev I.V."/>
            <person name="Debuchy R."/>
            <person name="Gladieux P."/>
            <person name="Hiltunen Thoren M."/>
            <person name="Johannesson H."/>
        </authorList>
    </citation>
    <scope>NUCLEOTIDE SEQUENCE</scope>
    <source>
        <strain evidence="2">CBS 757.83</strain>
    </source>
</reference>
<comment type="caution">
    <text evidence="2">The sequence shown here is derived from an EMBL/GenBank/DDBJ whole genome shotgun (WGS) entry which is preliminary data.</text>
</comment>
<feature type="signal peptide" evidence="1">
    <location>
        <begin position="1"/>
        <end position="19"/>
    </location>
</feature>
<sequence length="334" mass="34514">MRSPAVVVAGLLPLASVGAAGFLDDCAMNDVLKYFSSSCEKPVLEACADSLAEQAAAWCRDYMSIDPVTVPVSTETPGTTETVTETSTTSVTTTEVIFTTLSTTTVTNITIFDERTETATVTAATAVTARPPDKKRFASKFAARDPPSCDNLIKKNLHRQPAWKLARACGCLSPQPVTVTAGTSTAPTSTTTATETVMATEIESETSVSTDVVTATSTREHSLTLTTTVTATVTPTPTCSVRYAGAGGSGVGNNTVEFPLGTTSDVQCCELCHGKPNCIASGYLGNGHCQLLVKVDPLAGAPTSEQCPLGIEDYPGVGGEDPAGPIMKGPCIAS</sequence>
<dbReference type="AlphaFoldDB" id="A0AAN6T055"/>